<dbReference type="InterPro" id="IPR036259">
    <property type="entry name" value="MFS_trans_sf"/>
</dbReference>
<feature type="transmembrane region" description="Helical" evidence="5">
    <location>
        <begin position="276"/>
        <end position="298"/>
    </location>
</feature>
<dbReference type="InterPro" id="IPR050360">
    <property type="entry name" value="MFS_Sugar_Transporters"/>
</dbReference>
<feature type="transmembrane region" description="Helical" evidence="5">
    <location>
        <begin position="250"/>
        <end position="270"/>
    </location>
</feature>
<keyword evidence="2 5" id="KW-0812">Transmembrane</keyword>
<evidence type="ECO:0000256" key="3">
    <source>
        <dbReference type="ARBA" id="ARBA00022989"/>
    </source>
</evidence>
<evidence type="ECO:0000313" key="6">
    <source>
        <dbReference type="EMBL" id="KAG9240281.1"/>
    </source>
</evidence>
<comment type="subcellular location">
    <subcellularLocation>
        <location evidence="1">Membrane</location>
        <topology evidence="1">Multi-pass membrane protein</topology>
    </subcellularLocation>
</comment>
<dbReference type="AlphaFoldDB" id="A0A9P7YV65"/>
<reference evidence="6" key="1">
    <citation type="journal article" date="2021" name="IMA Fungus">
        <title>Genomic characterization of three marine fungi, including Emericellopsis atlantica sp. nov. with signatures of a generalist lifestyle and marine biomass degradation.</title>
        <authorList>
            <person name="Hagestad O.C."/>
            <person name="Hou L."/>
            <person name="Andersen J.H."/>
            <person name="Hansen E.H."/>
            <person name="Altermark B."/>
            <person name="Li C."/>
            <person name="Kuhnert E."/>
            <person name="Cox R.J."/>
            <person name="Crous P.W."/>
            <person name="Spatafora J.W."/>
            <person name="Lail K."/>
            <person name="Amirebrahimi M."/>
            <person name="Lipzen A."/>
            <person name="Pangilinan J."/>
            <person name="Andreopoulos W."/>
            <person name="Hayes R.D."/>
            <person name="Ng V."/>
            <person name="Grigoriev I.V."/>
            <person name="Jackson S.A."/>
            <person name="Sutton T.D.S."/>
            <person name="Dobson A.D.W."/>
            <person name="Rama T."/>
        </authorList>
    </citation>
    <scope>NUCLEOTIDE SEQUENCE</scope>
    <source>
        <strain evidence="6">TRa3180A</strain>
    </source>
</reference>
<proteinExistence type="predicted"/>
<evidence type="ECO:0000256" key="4">
    <source>
        <dbReference type="ARBA" id="ARBA00023136"/>
    </source>
</evidence>
<comment type="caution">
    <text evidence="6">The sequence shown here is derived from an EMBL/GenBank/DDBJ whole genome shotgun (WGS) entry which is preliminary data.</text>
</comment>
<keyword evidence="7" id="KW-1185">Reference proteome</keyword>
<keyword evidence="3 5" id="KW-1133">Transmembrane helix</keyword>
<gene>
    <name evidence="6" type="ORF">BJ878DRAFT_537219</name>
</gene>
<dbReference type="SUPFAM" id="SSF103473">
    <property type="entry name" value="MFS general substrate transporter"/>
    <property type="match status" value="1"/>
</dbReference>
<dbReference type="Gene3D" id="1.20.1250.20">
    <property type="entry name" value="MFS general substrate transporter like domains"/>
    <property type="match status" value="1"/>
</dbReference>
<dbReference type="PANTHER" id="PTHR48022">
    <property type="entry name" value="PLASTIDIC GLUCOSE TRANSPORTER 4"/>
    <property type="match status" value="1"/>
</dbReference>
<dbReference type="Proteomes" id="UP000887226">
    <property type="component" value="Unassembled WGS sequence"/>
</dbReference>
<evidence type="ECO:0000256" key="5">
    <source>
        <dbReference type="SAM" id="Phobius"/>
    </source>
</evidence>
<dbReference type="InterPro" id="IPR005828">
    <property type="entry name" value="MFS_sugar_transport-like"/>
</dbReference>
<accession>A0A9P7YV65</accession>
<dbReference type="OrthoDB" id="65569at2759"/>
<dbReference type="GO" id="GO:0016020">
    <property type="term" value="C:membrane"/>
    <property type="evidence" value="ECO:0007669"/>
    <property type="project" value="UniProtKB-SubCell"/>
</dbReference>
<dbReference type="GO" id="GO:0005351">
    <property type="term" value="F:carbohydrate:proton symporter activity"/>
    <property type="evidence" value="ECO:0007669"/>
    <property type="project" value="TreeGrafter"/>
</dbReference>
<name>A0A9P7YV65_9HELO</name>
<evidence type="ECO:0000256" key="1">
    <source>
        <dbReference type="ARBA" id="ARBA00004141"/>
    </source>
</evidence>
<protein>
    <submittedName>
        <fullName evidence="6">Uncharacterized protein</fullName>
    </submittedName>
</protein>
<dbReference type="Pfam" id="PF00083">
    <property type="entry name" value="Sugar_tr"/>
    <property type="match status" value="1"/>
</dbReference>
<evidence type="ECO:0000256" key="2">
    <source>
        <dbReference type="ARBA" id="ARBA00022692"/>
    </source>
</evidence>
<sequence>MNVTGNAVLPIRRQGVNTRIYLAETELSIGHGIQVDGEEDQAPKSPLPFPTVRQLGSHVEEVAIARLTEEVFFNFALQYKSWTGFRLAMKMLIQGFISGINAMDNRLLWTPFLSLEDIIGRRDINFLGNFIVIIAANLRGCSTNLEMLTAGRFLLVLGSGMTSSAQYMGDVTSAHLRGRLIGVFGACFQVGSLAINGPMIGFTNLGGSCCWRVPILLEALFPAHQSLDNGRRGYQPYCAYRTFFAKGARYHLLVLIFYSNGGGTIGQYMVPALETLGVNGLAIMWIFLSQTFSSLLIATMHNSYPVGILSLTLRAKGMGFYGLIQKAAGTVSNYEFKETDAAFEKPGVRPVKMTLDIQKVKKGKARL</sequence>
<evidence type="ECO:0000313" key="7">
    <source>
        <dbReference type="Proteomes" id="UP000887226"/>
    </source>
</evidence>
<keyword evidence="4 5" id="KW-0472">Membrane</keyword>
<dbReference type="EMBL" id="MU254505">
    <property type="protein sequence ID" value="KAG9240281.1"/>
    <property type="molecule type" value="Genomic_DNA"/>
</dbReference>
<dbReference type="PANTHER" id="PTHR48022:SF2">
    <property type="entry name" value="PLASTIDIC GLUCOSE TRANSPORTER 4"/>
    <property type="match status" value="1"/>
</dbReference>
<organism evidence="6 7">
    <name type="scientific">Calycina marina</name>
    <dbReference type="NCBI Taxonomy" id="1763456"/>
    <lineage>
        <taxon>Eukaryota</taxon>
        <taxon>Fungi</taxon>
        <taxon>Dikarya</taxon>
        <taxon>Ascomycota</taxon>
        <taxon>Pezizomycotina</taxon>
        <taxon>Leotiomycetes</taxon>
        <taxon>Helotiales</taxon>
        <taxon>Pezizellaceae</taxon>
        <taxon>Calycina</taxon>
    </lineage>
</organism>